<protein>
    <submittedName>
        <fullName evidence="3">Uncharacterized protein</fullName>
    </submittedName>
</protein>
<evidence type="ECO:0000256" key="1">
    <source>
        <dbReference type="SAM" id="MobiDB-lite"/>
    </source>
</evidence>
<organism evidence="3 4">
    <name type="scientific">Rubrivirga marina</name>
    <dbReference type="NCBI Taxonomy" id="1196024"/>
    <lineage>
        <taxon>Bacteria</taxon>
        <taxon>Pseudomonadati</taxon>
        <taxon>Rhodothermota</taxon>
        <taxon>Rhodothermia</taxon>
        <taxon>Rhodothermales</taxon>
        <taxon>Rubricoccaceae</taxon>
        <taxon>Rubrivirga</taxon>
    </lineage>
</organism>
<gene>
    <name evidence="3" type="ORF">BSZ37_18895</name>
</gene>
<feature type="transmembrane region" description="Helical" evidence="2">
    <location>
        <begin position="149"/>
        <end position="169"/>
    </location>
</feature>
<feature type="transmembrane region" description="Helical" evidence="2">
    <location>
        <begin position="175"/>
        <end position="196"/>
    </location>
</feature>
<feature type="compositionally biased region" description="Basic and acidic residues" evidence="1">
    <location>
        <begin position="249"/>
        <end position="260"/>
    </location>
</feature>
<dbReference type="OrthoDB" id="9815814at2"/>
<dbReference type="EMBL" id="MQWD01000001">
    <property type="protein sequence ID" value="PAP78340.1"/>
    <property type="molecule type" value="Genomic_DNA"/>
</dbReference>
<keyword evidence="4" id="KW-1185">Reference proteome</keyword>
<reference evidence="3 4" key="1">
    <citation type="submission" date="2016-11" db="EMBL/GenBank/DDBJ databases">
        <title>Study of marine rhodopsin-containing bacteria.</title>
        <authorList>
            <person name="Yoshizawa S."/>
            <person name="Kumagai Y."/>
            <person name="Kogure K."/>
        </authorList>
    </citation>
    <scope>NUCLEOTIDE SEQUENCE [LARGE SCALE GENOMIC DNA]</scope>
    <source>
        <strain evidence="3 4">SAORIC-28</strain>
    </source>
</reference>
<accession>A0A271J4R1</accession>
<proteinExistence type="predicted"/>
<evidence type="ECO:0000313" key="4">
    <source>
        <dbReference type="Proteomes" id="UP000216339"/>
    </source>
</evidence>
<evidence type="ECO:0000256" key="2">
    <source>
        <dbReference type="SAM" id="Phobius"/>
    </source>
</evidence>
<keyword evidence="2" id="KW-1133">Transmembrane helix</keyword>
<keyword evidence="2" id="KW-0812">Transmembrane</keyword>
<keyword evidence="2" id="KW-0472">Membrane</keyword>
<dbReference type="AlphaFoldDB" id="A0A271J4R1"/>
<feature type="region of interest" description="Disordered" evidence="1">
    <location>
        <begin position="216"/>
        <end position="260"/>
    </location>
</feature>
<evidence type="ECO:0000313" key="3">
    <source>
        <dbReference type="EMBL" id="PAP78340.1"/>
    </source>
</evidence>
<dbReference type="RefSeq" id="WP_095512025.1">
    <property type="nucleotide sequence ID" value="NZ_MQWD01000001.1"/>
</dbReference>
<comment type="caution">
    <text evidence="3">The sequence shown here is derived from an EMBL/GenBank/DDBJ whole genome shotgun (WGS) entry which is preliminary data.</text>
</comment>
<dbReference type="Proteomes" id="UP000216339">
    <property type="component" value="Unassembled WGS sequence"/>
</dbReference>
<name>A0A271J4R1_9BACT</name>
<sequence length="260" mass="27411">MDRQFTEEEAREVFARAAERQHAVGARADGLSLDELRAIGAEAGLDPEFVEAAARSVALGEPETARPSFGPIPRGVSRTVFLPDAPSDALWEQVLGDARRTFSAQGKVSGGGGVREWRNGNLRVSLEPARGGSRLHLQTRREDRVQGTVMAAVAALAGLVTLFLSTINAGFDPEAIPTSLMLIVGGALGALALGIGQRRWADERGRQMDGVIQRAAEAGEAAPPVASPNAAGRIDPSLLADDPAGLGPEADRPADRRRSR</sequence>